<dbReference type="GO" id="GO:0004812">
    <property type="term" value="F:aminoacyl-tRNA ligase activity"/>
    <property type="evidence" value="ECO:0007669"/>
    <property type="project" value="InterPro"/>
</dbReference>
<accession>A0A2M8DLR6</accession>
<feature type="non-terminal residue" evidence="2">
    <location>
        <position position="1"/>
    </location>
</feature>
<dbReference type="InterPro" id="IPR018163">
    <property type="entry name" value="Thr/Ala-tRNA-synth_IIc_edit"/>
</dbReference>
<dbReference type="EMBL" id="PFTC01000021">
    <property type="protein sequence ID" value="PJB98816.1"/>
    <property type="molecule type" value="Genomic_DNA"/>
</dbReference>
<dbReference type="SMART" id="SM00863">
    <property type="entry name" value="tRNA_SAD"/>
    <property type="match status" value="1"/>
</dbReference>
<dbReference type="GO" id="GO:0005524">
    <property type="term" value="F:ATP binding"/>
    <property type="evidence" value="ECO:0007669"/>
    <property type="project" value="InterPro"/>
</dbReference>
<evidence type="ECO:0000259" key="1">
    <source>
        <dbReference type="SMART" id="SM00863"/>
    </source>
</evidence>
<dbReference type="AlphaFoldDB" id="A0A2M8DLR6"/>
<dbReference type="Proteomes" id="UP000230097">
    <property type="component" value="Unassembled WGS sequence"/>
</dbReference>
<reference evidence="3" key="1">
    <citation type="submission" date="2017-09" db="EMBL/GenBank/DDBJ databases">
        <title>Depth-based differentiation of microbial function through sediment-hosted aquifers and enrichment of novel symbionts in the deep terrestrial subsurface.</title>
        <authorList>
            <person name="Probst A.J."/>
            <person name="Ladd B."/>
            <person name="Jarett J.K."/>
            <person name="Geller-Mcgrath D.E."/>
            <person name="Sieber C.M.K."/>
            <person name="Emerson J.B."/>
            <person name="Anantharaman K."/>
            <person name="Thomas B.C."/>
            <person name="Malmstrom R."/>
            <person name="Stieglmeier M."/>
            <person name="Klingl A."/>
            <person name="Woyke T."/>
            <person name="Ryan C.M."/>
            <person name="Banfield J.F."/>
        </authorList>
    </citation>
    <scope>NUCLEOTIDE SEQUENCE [LARGE SCALE GENOMIC DNA]</scope>
</reference>
<sequence length="48" mass="5242">TVYSIGDFSKEICAGPHVKRTSELGHFGILKEESSGVGVRRIRAILVK</sequence>
<comment type="caution">
    <text evidence="2">The sequence shown here is derived from an EMBL/GenBank/DDBJ whole genome shotgun (WGS) entry which is preliminary data.</text>
</comment>
<dbReference type="Gene3D" id="3.30.980.10">
    <property type="entry name" value="Threonyl-trna Synthetase, Chain A, domain 2"/>
    <property type="match status" value="1"/>
</dbReference>
<dbReference type="Pfam" id="PF07973">
    <property type="entry name" value="tRNA_SAD"/>
    <property type="match status" value="1"/>
</dbReference>
<proteinExistence type="predicted"/>
<dbReference type="SUPFAM" id="SSF55186">
    <property type="entry name" value="ThrRS/AlaRS common domain"/>
    <property type="match status" value="1"/>
</dbReference>
<organism evidence="2 3">
    <name type="scientific">Candidatus Nealsonbacteria bacterium CG_4_9_14_0_8_um_filter_36_17</name>
    <dbReference type="NCBI Taxonomy" id="1974693"/>
    <lineage>
        <taxon>Bacteria</taxon>
        <taxon>Candidatus Nealsoniibacteriota</taxon>
    </lineage>
</organism>
<feature type="domain" description="Threonyl/alanyl tRNA synthetase SAD" evidence="1">
    <location>
        <begin position="1"/>
        <end position="43"/>
    </location>
</feature>
<name>A0A2M8DLR6_9BACT</name>
<protein>
    <recommendedName>
        <fullName evidence="1">Threonyl/alanyl tRNA synthetase SAD domain-containing protein</fullName>
    </recommendedName>
</protein>
<gene>
    <name evidence="2" type="ORF">CO078_00690</name>
</gene>
<dbReference type="InterPro" id="IPR012947">
    <property type="entry name" value="tRNA_SAD"/>
</dbReference>
<dbReference type="GO" id="GO:0043039">
    <property type="term" value="P:tRNA aminoacylation"/>
    <property type="evidence" value="ECO:0007669"/>
    <property type="project" value="InterPro"/>
</dbReference>
<evidence type="ECO:0000313" key="3">
    <source>
        <dbReference type="Proteomes" id="UP000230097"/>
    </source>
</evidence>
<evidence type="ECO:0000313" key="2">
    <source>
        <dbReference type="EMBL" id="PJB98816.1"/>
    </source>
</evidence>